<name>A0ABS7G343_9ACTN</name>
<evidence type="ECO:0000313" key="2">
    <source>
        <dbReference type="Proteomes" id="UP000774570"/>
    </source>
</evidence>
<dbReference type="PANTHER" id="PTHR36221">
    <property type="entry name" value="DUF742 DOMAIN-CONTAINING PROTEIN"/>
    <property type="match status" value="1"/>
</dbReference>
<sequence length="137" mass="14455">MNTRQVGGEDPDRLYIVTGGRLVARAAAHQDALRRDGAPNPRDAVLDLVTLVVGVGVPPPGLPTEHAAILRLCSDGPLSLAELSSYLALPVTVVKLLLRDLLAVGRIAVRPPVSAPAPDRLPDLETLKQVLVGLQNL</sequence>
<protein>
    <submittedName>
        <fullName evidence="1">DUF742 domain-containing protein</fullName>
    </submittedName>
</protein>
<dbReference type="Pfam" id="PF05331">
    <property type="entry name" value="DUF742"/>
    <property type="match status" value="1"/>
</dbReference>
<comment type="caution">
    <text evidence="1">The sequence shown here is derived from an EMBL/GenBank/DDBJ whole genome shotgun (WGS) entry which is preliminary data.</text>
</comment>
<dbReference type="EMBL" id="JAIBOA010000025">
    <property type="protein sequence ID" value="MBW8486630.1"/>
    <property type="molecule type" value="Genomic_DNA"/>
</dbReference>
<accession>A0ABS7G343</accession>
<keyword evidence="2" id="KW-1185">Reference proteome</keyword>
<gene>
    <name evidence="1" type="ORF">K1Y72_29980</name>
</gene>
<evidence type="ECO:0000313" key="1">
    <source>
        <dbReference type="EMBL" id="MBW8486630.1"/>
    </source>
</evidence>
<dbReference type="RefSeq" id="WP_220169869.1">
    <property type="nucleotide sequence ID" value="NZ_JAIBOA010000025.1"/>
</dbReference>
<organism evidence="1 2">
    <name type="scientific">Actinomadura parmotrematis</name>
    <dbReference type="NCBI Taxonomy" id="2864039"/>
    <lineage>
        <taxon>Bacteria</taxon>
        <taxon>Bacillati</taxon>
        <taxon>Actinomycetota</taxon>
        <taxon>Actinomycetes</taxon>
        <taxon>Streptosporangiales</taxon>
        <taxon>Thermomonosporaceae</taxon>
        <taxon>Actinomadura</taxon>
    </lineage>
</organism>
<dbReference type="Proteomes" id="UP000774570">
    <property type="component" value="Unassembled WGS sequence"/>
</dbReference>
<reference evidence="1 2" key="1">
    <citation type="submission" date="2021-07" db="EMBL/GenBank/DDBJ databases">
        <title>Actinomadura sp. PM05-2 isolated from lichen.</title>
        <authorList>
            <person name="Somphong A."/>
            <person name="Phongsopitanun W."/>
            <person name="Tanasupawat S."/>
            <person name="Peongsungnone V."/>
        </authorList>
    </citation>
    <scope>NUCLEOTIDE SEQUENCE [LARGE SCALE GENOMIC DNA]</scope>
    <source>
        <strain evidence="1 2">PM05-2</strain>
    </source>
</reference>
<proteinExistence type="predicted"/>
<dbReference type="InterPro" id="IPR007995">
    <property type="entry name" value="DUF742"/>
</dbReference>
<dbReference type="PANTHER" id="PTHR36221:SF1">
    <property type="entry name" value="DUF742 DOMAIN-CONTAINING PROTEIN"/>
    <property type="match status" value="1"/>
</dbReference>